<feature type="domain" description="Peptidase S9 prolyl oligopeptidase catalytic" evidence="5">
    <location>
        <begin position="700"/>
        <end position="918"/>
    </location>
</feature>
<dbReference type="InterPro" id="IPR002471">
    <property type="entry name" value="Pept_S9_AS"/>
</dbReference>
<dbReference type="Gene3D" id="3.40.50.1820">
    <property type="entry name" value="alpha/beta hydrolase"/>
    <property type="match status" value="1"/>
</dbReference>
<evidence type="ECO:0000256" key="1">
    <source>
        <dbReference type="ARBA" id="ARBA00005228"/>
    </source>
</evidence>
<keyword evidence="2" id="KW-0645">Protease</keyword>
<dbReference type="PROSITE" id="PS00708">
    <property type="entry name" value="PRO_ENDOPEP_SER"/>
    <property type="match status" value="1"/>
</dbReference>
<dbReference type="Pfam" id="PF00326">
    <property type="entry name" value="Peptidase_S9"/>
    <property type="match status" value="1"/>
</dbReference>
<comment type="caution">
    <text evidence="7">The sequence shown here is derived from an EMBL/GenBank/DDBJ whole genome shotgun (WGS) entry which is preliminary data.</text>
</comment>
<keyword evidence="4" id="KW-0720">Serine protease</keyword>
<dbReference type="Pfam" id="PF02897">
    <property type="entry name" value="Peptidase_S9_N"/>
    <property type="match status" value="1"/>
</dbReference>
<dbReference type="InterPro" id="IPR029058">
    <property type="entry name" value="AB_hydrolase_fold"/>
</dbReference>
<evidence type="ECO:0000256" key="2">
    <source>
        <dbReference type="ARBA" id="ARBA00022670"/>
    </source>
</evidence>
<dbReference type="PANTHER" id="PTHR11757:SF19">
    <property type="entry name" value="PROLYL ENDOPEPTIDASE-LIKE"/>
    <property type="match status" value="1"/>
</dbReference>
<evidence type="ECO:0000259" key="5">
    <source>
        <dbReference type="Pfam" id="PF00326"/>
    </source>
</evidence>
<dbReference type="PANTHER" id="PTHR11757">
    <property type="entry name" value="PROTEASE FAMILY S9A OLIGOPEPTIDASE"/>
    <property type="match status" value="1"/>
</dbReference>
<dbReference type="PRINTS" id="PR00862">
    <property type="entry name" value="PROLIGOPTASE"/>
</dbReference>
<dbReference type="InterPro" id="IPR002470">
    <property type="entry name" value="Peptidase_S9A"/>
</dbReference>
<evidence type="ECO:0000256" key="3">
    <source>
        <dbReference type="ARBA" id="ARBA00022801"/>
    </source>
</evidence>
<feature type="domain" description="Peptidase S9A N-terminal" evidence="6">
    <location>
        <begin position="83"/>
        <end position="362"/>
    </location>
</feature>
<comment type="similarity">
    <text evidence="1">Belongs to the peptidase S9A family.</text>
</comment>
<evidence type="ECO:0000313" key="7">
    <source>
        <dbReference type="EMBL" id="EFO77462.1"/>
    </source>
</evidence>
<evidence type="ECO:0000256" key="4">
    <source>
        <dbReference type="ARBA" id="ARBA00022825"/>
    </source>
</evidence>
<dbReference type="EMBL" id="AEHJ01000028">
    <property type="protein sequence ID" value="EFO77462.1"/>
    <property type="molecule type" value="Genomic_DNA"/>
</dbReference>
<accession>A0AB72Z4W6</accession>
<protein>
    <submittedName>
        <fullName evidence="7">Peptidase, S9A/B/C family, catalytic domain protein</fullName>
        <ecNumber evidence="7">3.4.-.-</ecNumber>
    </submittedName>
</protein>
<keyword evidence="3 7" id="KW-0378">Hydrolase</keyword>
<proteinExistence type="inferred from homology"/>
<gene>
    <name evidence="7" type="ORF">HMPREF9003_1426</name>
</gene>
<dbReference type="InterPro" id="IPR023302">
    <property type="entry name" value="Pept_S9A_N"/>
</dbReference>
<dbReference type="GO" id="GO:0004252">
    <property type="term" value="F:serine-type endopeptidase activity"/>
    <property type="evidence" value="ECO:0007669"/>
    <property type="project" value="InterPro"/>
</dbReference>
<evidence type="ECO:0000313" key="8">
    <source>
        <dbReference type="Proteomes" id="UP000003457"/>
    </source>
</evidence>
<dbReference type="Gene3D" id="2.130.10.120">
    <property type="entry name" value="Prolyl oligopeptidase, N-terminal domain"/>
    <property type="match status" value="1"/>
</dbReference>
<dbReference type="EC" id="3.4.-.-" evidence="7"/>
<dbReference type="AlphaFoldDB" id="A0AB72Z4W6"/>
<dbReference type="GO" id="GO:0006508">
    <property type="term" value="P:proteolysis"/>
    <property type="evidence" value="ECO:0007669"/>
    <property type="project" value="UniProtKB-KW"/>
</dbReference>
<dbReference type="SUPFAM" id="SSF53474">
    <property type="entry name" value="alpha/beta-Hydrolases"/>
    <property type="match status" value="1"/>
</dbReference>
<reference evidence="7 8" key="1">
    <citation type="submission" date="2010-10" db="EMBL/GenBank/DDBJ databases">
        <authorList>
            <person name="Durkin A.S."/>
            <person name="Madupu R."/>
            <person name="Torralba M."/>
            <person name="Gillis M."/>
            <person name="Methe B."/>
            <person name="Sutton G."/>
            <person name="Nelson K.E."/>
        </authorList>
    </citation>
    <scope>NUCLEOTIDE SEQUENCE [LARGE SCALE GENOMIC DNA]</scope>
    <source>
        <strain evidence="7 8">JCVIHMP022</strain>
    </source>
</reference>
<sequence>MGGLQCRWFGWFLNLPTVGGLQCRQFRWFLNLPTVRPDSASVDWENHAGIIACMSENRGAQGVLEQNQSGLGRNQSGLEFPCAKRVPQERVFHGDTFVDDYEWLRDKDSPEVREYVAAQNRYCAARMEPLKTLRTTLFEEFKSHVQETDMSVPTRMDGYWYFTRTKQGEQYGVQCRLPIRDDDDWDPPHIEAGVPIDGERIVFDTNAEAKGHDFFRIGGMDISKDGRWLLYGIDTRGDERYDFRIRDLETGEELPEVFEGIAGACFTPDAHWVFYTLLDDAWRPYVIMRHHVGTPVADDVEVFREADERFWVGVGLSFDERNIVIGTGSKTTTEVLLLPTDTPEGEFRAFIPREADVEYDVSFACFEGAGEHGEDIPLAVVYHNALNPNFEIDVIDMRSHEPPYRLGEGVCVASGSPYGCEHGDAVEPGAFARPIGTAYSNPCNPAILQGAHGLGIEGIAIHRHFVALQYRAESLPHVAVMTKTAAAEDFLAGRPWRFTELVPHALEDDWDVDESVDEVNEERAEVWAALDRGLGSDIMGADDTAGPHARNLHGHADVLQAAQGKGSAVHGISRKAMTSSDGATADDMPGETRRLYSIGVGGNPSYDAPRVRYSFSSYTRPGELHDIDPATGEDRLLKRATVLGDFDPRDYMERRVWITARDGERIPVSLVWRRDVPTCDSAMFITSYGAYEISSDPGFAVSRISMLDRGVLYAVPHIRGGGEMGRAWYEQGHLMNKKHSFEDFVDATRALQRAGLASPSRTVANGGSAGGLLMGAVANMAPECYAGIEADVPFVDALTSILDPSLPLTVTEWDEWGDPLHNADVYRYMKGYTPYENAPESTDDVRVAVFPRIFITTSMNDTRVLYVEPMKWLARLQRAGVDAVAKIEVEAGHGGTSGRYKQWEEVSYENAWCLSVMGITS</sequence>
<name>A0AB72Z4W6_9BIFI</name>
<dbReference type="SUPFAM" id="SSF50993">
    <property type="entry name" value="Peptidase/esterase 'gauge' domain"/>
    <property type="match status" value="1"/>
</dbReference>
<dbReference type="Proteomes" id="UP000003457">
    <property type="component" value="Unassembled WGS sequence"/>
</dbReference>
<evidence type="ECO:0000259" key="6">
    <source>
        <dbReference type="Pfam" id="PF02897"/>
    </source>
</evidence>
<dbReference type="InterPro" id="IPR051543">
    <property type="entry name" value="Serine_Peptidase_S9A"/>
</dbReference>
<organism evidence="7 8">
    <name type="scientific">Bifidobacterium dentium JCVIHMP022</name>
    <dbReference type="NCBI Taxonomy" id="553191"/>
    <lineage>
        <taxon>Bacteria</taxon>
        <taxon>Bacillati</taxon>
        <taxon>Actinomycetota</taxon>
        <taxon>Actinomycetes</taxon>
        <taxon>Bifidobacteriales</taxon>
        <taxon>Bifidobacteriaceae</taxon>
        <taxon>Bifidobacterium</taxon>
    </lineage>
</organism>
<dbReference type="InterPro" id="IPR001375">
    <property type="entry name" value="Peptidase_S9_cat"/>
</dbReference>